<reference evidence="2 3" key="1">
    <citation type="journal article" date="2013" name="Proc. Natl. Acad. Sci. U.S.A.">
        <title>Fine-scale variation in meiotic recombination in Mimulus inferred from population shotgun sequencing.</title>
        <authorList>
            <person name="Hellsten U."/>
            <person name="Wright K.M."/>
            <person name="Jenkins J."/>
            <person name="Shu S."/>
            <person name="Yuan Y."/>
            <person name="Wessler S.R."/>
            <person name="Schmutz J."/>
            <person name="Willis J.H."/>
            <person name="Rokhsar D.S."/>
        </authorList>
    </citation>
    <scope>NUCLEOTIDE SEQUENCE [LARGE SCALE GENOMIC DNA]</scope>
    <source>
        <strain evidence="3">cv. DUN x IM62</strain>
    </source>
</reference>
<dbReference type="EMBL" id="KI630480">
    <property type="protein sequence ID" value="EYU38679.1"/>
    <property type="molecule type" value="Genomic_DNA"/>
</dbReference>
<dbReference type="Pfam" id="PF03134">
    <property type="entry name" value="TB2_DP1_HVA22"/>
    <property type="match status" value="1"/>
</dbReference>
<evidence type="ECO:0000313" key="3">
    <source>
        <dbReference type="Proteomes" id="UP000030748"/>
    </source>
</evidence>
<dbReference type="GO" id="GO:0016020">
    <property type="term" value="C:membrane"/>
    <property type="evidence" value="ECO:0007669"/>
    <property type="project" value="UniProtKB-SubCell"/>
</dbReference>
<name>A0A022RF82_ERYGU</name>
<comment type="subcellular location">
    <subcellularLocation>
        <location evidence="1">Membrane</location>
        <topology evidence="1">Multi-pass membrane protein</topology>
    </subcellularLocation>
</comment>
<proteinExistence type="inferred from homology"/>
<dbReference type="InterPro" id="IPR004345">
    <property type="entry name" value="TB2_DP1_HVA22"/>
</dbReference>
<keyword evidence="3" id="KW-1185">Reference proteome</keyword>
<dbReference type="Proteomes" id="UP000030748">
    <property type="component" value="Unassembled WGS sequence"/>
</dbReference>
<comment type="similarity">
    <text evidence="1">Belongs to the DP1 family.</text>
</comment>
<evidence type="ECO:0000256" key="1">
    <source>
        <dbReference type="RuleBase" id="RU362006"/>
    </source>
</evidence>
<dbReference type="STRING" id="4155.A0A022RF82"/>
<dbReference type="PANTHER" id="PTHR12300:SF162">
    <property type="entry name" value="HVA22-LIKE PROTEIN J"/>
    <property type="match status" value="1"/>
</dbReference>
<evidence type="ECO:0000313" key="2">
    <source>
        <dbReference type="EMBL" id="EYU38679.1"/>
    </source>
</evidence>
<organism evidence="2 3">
    <name type="scientific">Erythranthe guttata</name>
    <name type="common">Yellow monkey flower</name>
    <name type="synonym">Mimulus guttatus</name>
    <dbReference type="NCBI Taxonomy" id="4155"/>
    <lineage>
        <taxon>Eukaryota</taxon>
        <taxon>Viridiplantae</taxon>
        <taxon>Streptophyta</taxon>
        <taxon>Embryophyta</taxon>
        <taxon>Tracheophyta</taxon>
        <taxon>Spermatophyta</taxon>
        <taxon>Magnoliopsida</taxon>
        <taxon>eudicotyledons</taxon>
        <taxon>Gunneridae</taxon>
        <taxon>Pentapetalae</taxon>
        <taxon>asterids</taxon>
        <taxon>lamiids</taxon>
        <taxon>Lamiales</taxon>
        <taxon>Phrymaceae</taxon>
        <taxon>Erythranthe</taxon>
    </lineage>
</organism>
<dbReference type="AlphaFoldDB" id="A0A022RF82"/>
<feature type="non-terminal residue" evidence="2">
    <location>
        <position position="152"/>
    </location>
</feature>
<dbReference type="eggNOG" id="KOG1726">
    <property type="taxonomic scope" value="Eukaryota"/>
</dbReference>
<sequence>MFFGSVGRLALGYAYPAFQCFKTLEKNKVGIQELRFWCQYWIIVAALTVVENFTDIFISWLPMYRGIKLALFIYLWHPNTKGSGYVYETLLQPYISRHETDIDRSVAEFKERAWNLAIDYWHNCTDLSSQKALQLFKFVVSHCTKVTLPSSQ</sequence>
<protein>
    <recommendedName>
        <fullName evidence="1">HVA22-like protein</fullName>
    </recommendedName>
</protein>
<dbReference type="PANTHER" id="PTHR12300">
    <property type="entry name" value="HVA22-LIKE PROTEINS"/>
    <property type="match status" value="1"/>
</dbReference>
<accession>A0A022RF82</accession>
<gene>
    <name evidence="2" type="ORF">MIMGU_mgv1a022684mg</name>
</gene>